<comment type="subcellular location">
    <subcellularLocation>
        <location evidence="1">Periplasm</location>
    </subcellularLocation>
</comment>
<comment type="caution">
    <text evidence="4">The sequence shown here is derived from an EMBL/GenBank/DDBJ whole genome shotgun (WGS) entry which is preliminary data.</text>
</comment>
<proteinExistence type="inferred from homology"/>
<dbReference type="PANTHER" id="PTHR43649:SF12">
    <property type="entry name" value="DIACETYLCHITOBIOSE BINDING PROTEIN DASA"/>
    <property type="match status" value="1"/>
</dbReference>
<dbReference type="GO" id="GO:0042597">
    <property type="term" value="C:periplasmic space"/>
    <property type="evidence" value="ECO:0007669"/>
    <property type="project" value="UniProtKB-SubCell"/>
</dbReference>
<dbReference type="EMBL" id="QUSG01000005">
    <property type="protein sequence ID" value="KAA3528067.1"/>
    <property type="molecule type" value="Genomic_DNA"/>
</dbReference>
<sequence length="433" mass="46522">MMTTSFTAIAGEASRCARLTLAAFTIALASSGSVLSAPKGDLVILQWMAGSDLEVIQNLEKAFMAKYPDVKIKEVPVTWSGDPRGGLRTSLMGGEKADLMINTWPAFRTELVTAGLLRPLDDAYSAMKWGERLDNSWKDLGSVSGQLYGVTFTYGDRSGLWYDTGTFKKAGIATPPKDWAQFLDAIAKLKSAGVVPMAVPAKTWAHAEVFETLILREGGADLSRKLVAHETPWTDDRVKAALRKWRELLSAGCCGDASTMLGTEWDNASDRVLKERKAGFFQMGMWINNRAETVYKLAPDQFSLFQFPATGQGHDTAASVDAKEFVALASGGNSEAADAFMDFTISREGANIIAKGGLASSSKAVDVGLYSPAIQASNTFVTGADTAFVLGDGLPGDLADEYRIQLQKFLGDPSDANIDRMTAAIEAKAKGSY</sequence>
<dbReference type="OrthoDB" id="2509690at2"/>
<dbReference type="Proteomes" id="UP000436911">
    <property type="component" value="Unassembled WGS sequence"/>
</dbReference>
<dbReference type="InterPro" id="IPR050490">
    <property type="entry name" value="Bact_solute-bd_prot1"/>
</dbReference>
<evidence type="ECO:0000256" key="3">
    <source>
        <dbReference type="ARBA" id="ARBA00022764"/>
    </source>
</evidence>
<dbReference type="AlphaFoldDB" id="A0A368NZY8"/>
<organism evidence="4 5">
    <name type="scientific">Agrobacterium vitis</name>
    <name type="common">Rhizobium vitis</name>
    <dbReference type="NCBI Taxonomy" id="373"/>
    <lineage>
        <taxon>Bacteria</taxon>
        <taxon>Pseudomonadati</taxon>
        <taxon>Pseudomonadota</taxon>
        <taxon>Alphaproteobacteria</taxon>
        <taxon>Hyphomicrobiales</taxon>
        <taxon>Rhizobiaceae</taxon>
        <taxon>Rhizobium/Agrobacterium group</taxon>
        <taxon>Agrobacterium</taxon>
    </lineage>
</organism>
<dbReference type="InterPro" id="IPR006059">
    <property type="entry name" value="SBP"/>
</dbReference>
<reference evidence="4 5" key="1">
    <citation type="submission" date="2018-08" db="EMBL/GenBank/DDBJ databases">
        <title>Genome sequencing of Agrobacterium vitis strain ICMP 10754.</title>
        <authorList>
            <person name="Visnovsky S.B."/>
            <person name="Pitman A.R."/>
        </authorList>
    </citation>
    <scope>NUCLEOTIDE SEQUENCE [LARGE SCALE GENOMIC DNA]</scope>
    <source>
        <strain evidence="4 5">ICMP 10754</strain>
    </source>
</reference>
<accession>A0A368NZY8</accession>
<dbReference type="SUPFAM" id="SSF53850">
    <property type="entry name" value="Periplasmic binding protein-like II"/>
    <property type="match status" value="1"/>
</dbReference>
<dbReference type="Pfam" id="PF01547">
    <property type="entry name" value="SBP_bac_1"/>
    <property type="match status" value="1"/>
</dbReference>
<comment type="similarity">
    <text evidence="2">Belongs to the bacterial solute-binding protein 1 family.</text>
</comment>
<evidence type="ECO:0000256" key="2">
    <source>
        <dbReference type="ARBA" id="ARBA00008520"/>
    </source>
</evidence>
<name>A0A368NZY8_AGRVI</name>
<evidence type="ECO:0000313" key="4">
    <source>
        <dbReference type="EMBL" id="KAA3528067.1"/>
    </source>
</evidence>
<dbReference type="GeneID" id="60680349"/>
<dbReference type="PANTHER" id="PTHR43649">
    <property type="entry name" value="ARABINOSE-BINDING PROTEIN-RELATED"/>
    <property type="match status" value="1"/>
</dbReference>
<evidence type="ECO:0000256" key="1">
    <source>
        <dbReference type="ARBA" id="ARBA00004418"/>
    </source>
</evidence>
<gene>
    <name evidence="4" type="ORF">DXT89_12535</name>
</gene>
<protein>
    <submittedName>
        <fullName evidence="4">Extracellular solute-binding protein</fullName>
    </submittedName>
</protein>
<dbReference type="RefSeq" id="WP_060716193.1">
    <property type="nucleotide sequence ID" value="NZ_JABFNP010000002.1"/>
</dbReference>
<keyword evidence="3" id="KW-0574">Periplasm</keyword>
<evidence type="ECO:0000313" key="5">
    <source>
        <dbReference type="Proteomes" id="UP000436911"/>
    </source>
</evidence>
<dbReference type="Gene3D" id="3.40.190.10">
    <property type="entry name" value="Periplasmic binding protein-like II"/>
    <property type="match status" value="2"/>
</dbReference>